<comment type="similarity">
    <text evidence="2">Belongs to the prokaryotic molybdopterin-containing oxidoreductase family.</text>
</comment>
<keyword evidence="4" id="KW-0479">Metal-binding</keyword>
<proteinExistence type="inferred from homology"/>
<dbReference type="GO" id="GO:0016491">
    <property type="term" value="F:oxidoreductase activity"/>
    <property type="evidence" value="ECO:0007669"/>
    <property type="project" value="UniProtKB-KW"/>
</dbReference>
<dbReference type="SUPFAM" id="SSF53706">
    <property type="entry name" value="Formate dehydrogenase/DMSO reductase, domains 1-3"/>
    <property type="match status" value="1"/>
</dbReference>
<dbReference type="InterPro" id="IPR050612">
    <property type="entry name" value="Prok_Mopterin_Oxidored"/>
</dbReference>
<dbReference type="InterPro" id="IPR006655">
    <property type="entry name" value="Mopterin_OxRdtase_prok_CS"/>
</dbReference>
<dbReference type="PANTHER" id="PTHR43742:SF6">
    <property type="entry name" value="OXIDOREDUCTASE YYAE-RELATED"/>
    <property type="match status" value="1"/>
</dbReference>
<dbReference type="InterPro" id="IPR009010">
    <property type="entry name" value="Asp_de-COase-like_dom_sf"/>
</dbReference>
<evidence type="ECO:0000256" key="1">
    <source>
        <dbReference type="ARBA" id="ARBA00001942"/>
    </source>
</evidence>
<name>A0A8G2EXA1_9PROT</name>
<evidence type="ECO:0000256" key="3">
    <source>
        <dbReference type="ARBA" id="ARBA00022505"/>
    </source>
</evidence>
<dbReference type="PROSITE" id="PS00490">
    <property type="entry name" value="MOLYBDOPTERIN_PROK_2"/>
    <property type="match status" value="1"/>
</dbReference>
<dbReference type="Gene3D" id="2.20.25.90">
    <property type="entry name" value="ADC-like domains"/>
    <property type="match status" value="1"/>
</dbReference>
<evidence type="ECO:0000256" key="4">
    <source>
        <dbReference type="ARBA" id="ARBA00022723"/>
    </source>
</evidence>
<dbReference type="SUPFAM" id="SSF50692">
    <property type="entry name" value="ADC-like"/>
    <property type="match status" value="1"/>
</dbReference>
<dbReference type="EMBL" id="FNBW01000002">
    <property type="protein sequence ID" value="SDF29318.1"/>
    <property type="molecule type" value="Genomic_DNA"/>
</dbReference>
<organism evidence="9 10">
    <name type="scientific">Thalassobaculum litoreum DSM 18839</name>
    <dbReference type="NCBI Taxonomy" id="1123362"/>
    <lineage>
        <taxon>Bacteria</taxon>
        <taxon>Pseudomonadati</taxon>
        <taxon>Pseudomonadota</taxon>
        <taxon>Alphaproteobacteria</taxon>
        <taxon>Rhodospirillales</taxon>
        <taxon>Thalassobaculaceae</taxon>
        <taxon>Thalassobaculum</taxon>
    </lineage>
</organism>
<dbReference type="InterPro" id="IPR006657">
    <property type="entry name" value="MoPterin_dinucl-bd_dom"/>
</dbReference>
<dbReference type="RefSeq" id="WP_093148485.1">
    <property type="nucleotide sequence ID" value="NZ_FNBW01000002.1"/>
</dbReference>
<dbReference type="Pfam" id="PF00384">
    <property type="entry name" value="Molybdopterin"/>
    <property type="match status" value="1"/>
</dbReference>
<dbReference type="Gene3D" id="3.30.2070.10">
    <property type="entry name" value="Formate dehydrogenase/DMSO reductase"/>
    <property type="match status" value="1"/>
</dbReference>
<evidence type="ECO:0000313" key="10">
    <source>
        <dbReference type="Proteomes" id="UP000198615"/>
    </source>
</evidence>
<dbReference type="InterPro" id="IPR006963">
    <property type="entry name" value="Mopterin_OxRdtase_4Fe-4S_dom"/>
</dbReference>
<dbReference type="Gene3D" id="3.40.228.10">
    <property type="entry name" value="Dimethylsulfoxide Reductase, domain 2"/>
    <property type="match status" value="1"/>
</dbReference>
<dbReference type="CDD" id="cd02786">
    <property type="entry name" value="MopB_CT_3"/>
    <property type="match status" value="1"/>
</dbReference>
<reference evidence="9 10" key="1">
    <citation type="submission" date="2016-10" db="EMBL/GenBank/DDBJ databases">
        <authorList>
            <person name="Varghese N."/>
            <person name="Submissions S."/>
        </authorList>
    </citation>
    <scope>NUCLEOTIDE SEQUENCE [LARGE SCALE GENOMIC DNA]</scope>
    <source>
        <strain evidence="9 10">DSM 18839</strain>
    </source>
</reference>
<comment type="cofactor">
    <cofactor evidence="1">
        <name>Mo-bis(molybdopterin guanine dinucleotide)</name>
        <dbReference type="ChEBI" id="CHEBI:60539"/>
    </cofactor>
</comment>
<dbReference type="OrthoDB" id="9759518at2"/>
<keyword evidence="10" id="KW-1185">Reference proteome</keyword>
<evidence type="ECO:0000256" key="6">
    <source>
        <dbReference type="ARBA" id="ARBA00023004"/>
    </source>
</evidence>
<dbReference type="GO" id="GO:0046872">
    <property type="term" value="F:metal ion binding"/>
    <property type="evidence" value="ECO:0007669"/>
    <property type="project" value="UniProtKB-KW"/>
</dbReference>
<dbReference type="PANTHER" id="PTHR43742">
    <property type="entry name" value="TRIMETHYLAMINE-N-OXIDE REDUCTASE"/>
    <property type="match status" value="1"/>
</dbReference>
<sequence>MLLDTVPSVCPHDCPSACALEVERIDRSTIGRIRGAAANDYTAGVICAKVARYAERVHHPDRLMKPLLRTGPKGSTQFKEIAWDEALDRVAGAFAEATAKHGAETVWPYYFAGTMGLVNRDGINRLRNVMGYSRQDANICTTVVRAGWIAGMGDVKGTDPREMAKADLIIMWGGNPVSTQVNVMTHVARARKERGAHFVVVDPYRTPSAEAADEHVMVRPGTDGAVAAAMMHVLFRDGHADRAYMARFAENVAELEAHLKPRTPQWAEAISGVPAAQIEALAKRYGETQRAYIRVGYGFARSRNGPMQVHAVACLPTVGGKWQYEGGGALWKVDGYYKVDKSLIEATDRLDPSTRVLDMSRIGPVLTGEDAVVCQGPPVTAMLIQNTNPVAVAPDTGRVLKGFNRDDLFVAVHEQFLTETARHADVVLPATTFLEHADLYTAGGHPHLEVHDAVIDAPGECRSNHRLLNELTLKLGGDHPSCHMNEAELLDATLRRSGYPGFAEMVERRWLDIGPKEEADRRFANGFPTPSGKFRFRADWSALGPSGAGIEGFPDHVDIVDRATGDKPFRMVTAPARNYLNTSFTETATSKKREGRPTVMLHPDAAAELDVEEGARVRLGNGQGSVVLHARLFDGVQKGTVIVESVWPNAAFEEGVGINLLTSADSPPPMGGAVFHDTAVWVRKA</sequence>
<protein>
    <submittedName>
        <fullName evidence="9">Anaerobic selenocysteine-containing dehydrogenase</fullName>
    </submittedName>
</protein>
<keyword evidence="5" id="KW-0560">Oxidoreductase</keyword>
<dbReference type="AlphaFoldDB" id="A0A8G2EXA1"/>
<evidence type="ECO:0000256" key="2">
    <source>
        <dbReference type="ARBA" id="ARBA00010312"/>
    </source>
</evidence>
<dbReference type="PROSITE" id="PS51669">
    <property type="entry name" value="4FE4S_MOW_BIS_MGD"/>
    <property type="match status" value="1"/>
</dbReference>
<dbReference type="Gene3D" id="2.40.40.20">
    <property type="match status" value="1"/>
</dbReference>
<accession>A0A8G2EXA1</accession>
<dbReference type="SMART" id="SM00926">
    <property type="entry name" value="Molybdop_Fe4S4"/>
    <property type="match status" value="1"/>
</dbReference>
<dbReference type="Pfam" id="PF01568">
    <property type="entry name" value="Molydop_binding"/>
    <property type="match status" value="1"/>
</dbReference>
<dbReference type="Gene3D" id="3.40.50.740">
    <property type="match status" value="1"/>
</dbReference>
<dbReference type="Pfam" id="PF04879">
    <property type="entry name" value="Molybdop_Fe4S4"/>
    <property type="match status" value="1"/>
</dbReference>
<keyword evidence="7" id="KW-0411">Iron-sulfur</keyword>
<feature type="domain" description="4Fe-4S Mo/W bis-MGD-type" evidence="8">
    <location>
        <begin position="3"/>
        <end position="61"/>
    </location>
</feature>
<dbReference type="CDD" id="cd02766">
    <property type="entry name" value="MopB_3"/>
    <property type="match status" value="1"/>
</dbReference>
<evidence type="ECO:0000313" key="9">
    <source>
        <dbReference type="EMBL" id="SDF29318.1"/>
    </source>
</evidence>
<gene>
    <name evidence="9" type="ORF">SAMN05660686_00925</name>
</gene>
<comment type="caution">
    <text evidence="9">The sequence shown here is derived from an EMBL/GenBank/DDBJ whole genome shotgun (WGS) entry which is preliminary data.</text>
</comment>
<dbReference type="GO" id="GO:0051536">
    <property type="term" value="F:iron-sulfur cluster binding"/>
    <property type="evidence" value="ECO:0007669"/>
    <property type="project" value="UniProtKB-KW"/>
</dbReference>
<evidence type="ECO:0000259" key="8">
    <source>
        <dbReference type="PROSITE" id="PS51669"/>
    </source>
</evidence>
<keyword evidence="6" id="KW-0408">Iron</keyword>
<keyword evidence="3" id="KW-0500">Molybdenum</keyword>
<dbReference type="InterPro" id="IPR037920">
    <property type="entry name" value="YoaE_C"/>
</dbReference>
<dbReference type="InterPro" id="IPR006656">
    <property type="entry name" value="Mopterin_OxRdtase"/>
</dbReference>
<evidence type="ECO:0000256" key="7">
    <source>
        <dbReference type="ARBA" id="ARBA00023014"/>
    </source>
</evidence>
<dbReference type="GO" id="GO:0043546">
    <property type="term" value="F:molybdopterin cofactor binding"/>
    <property type="evidence" value="ECO:0007669"/>
    <property type="project" value="InterPro"/>
</dbReference>
<dbReference type="Proteomes" id="UP000198615">
    <property type="component" value="Unassembled WGS sequence"/>
</dbReference>
<evidence type="ECO:0000256" key="5">
    <source>
        <dbReference type="ARBA" id="ARBA00023002"/>
    </source>
</evidence>